<accession>A0AA35R2D2</accession>
<evidence type="ECO:0000313" key="2">
    <source>
        <dbReference type="Proteomes" id="UP001174909"/>
    </source>
</evidence>
<protein>
    <submittedName>
        <fullName evidence="1">Uncharacterized protein</fullName>
    </submittedName>
</protein>
<reference evidence="1" key="1">
    <citation type="submission" date="2023-03" db="EMBL/GenBank/DDBJ databases">
        <authorList>
            <person name="Steffen K."/>
            <person name="Cardenas P."/>
        </authorList>
    </citation>
    <scope>NUCLEOTIDE SEQUENCE</scope>
</reference>
<keyword evidence="2" id="KW-1185">Reference proteome</keyword>
<sequence length="75" mass="8727">MCDSVCHVLRHVFARQSHPTTSIVEWAVDFREGTFVFNVFLNVLLLERILLTFVGACDWIQLAMKIVDFSNFFEC</sequence>
<comment type="caution">
    <text evidence="1">The sequence shown here is derived from an EMBL/GenBank/DDBJ whole genome shotgun (WGS) entry which is preliminary data.</text>
</comment>
<dbReference type="AlphaFoldDB" id="A0AA35R2D2"/>
<evidence type="ECO:0000313" key="1">
    <source>
        <dbReference type="EMBL" id="CAI8000648.1"/>
    </source>
</evidence>
<dbReference type="Proteomes" id="UP001174909">
    <property type="component" value="Unassembled WGS sequence"/>
</dbReference>
<proteinExistence type="predicted"/>
<gene>
    <name evidence="1" type="ORF">GBAR_LOCUS2998</name>
</gene>
<dbReference type="EMBL" id="CASHTH010000410">
    <property type="protein sequence ID" value="CAI8000648.1"/>
    <property type="molecule type" value="Genomic_DNA"/>
</dbReference>
<name>A0AA35R2D2_GEOBA</name>
<organism evidence="1 2">
    <name type="scientific">Geodia barretti</name>
    <name type="common">Barrett's horny sponge</name>
    <dbReference type="NCBI Taxonomy" id="519541"/>
    <lineage>
        <taxon>Eukaryota</taxon>
        <taxon>Metazoa</taxon>
        <taxon>Porifera</taxon>
        <taxon>Demospongiae</taxon>
        <taxon>Heteroscleromorpha</taxon>
        <taxon>Tetractinellida</taxon>
        <taxon>Astrophorina</taxon>
        <taxon>Geodiidae</taxon>
        <taxon>Geodia</taxon>
    </lineage>
</organism>